<gene>
    <name evidence="1" type="ORF">AAFF_G00354700</name>
</gene>
<proteinExistence type="predicted"/>
<reference evidence="1" key="1">
    <citation type="journal article" date="2023" name="Science">
        <title>Genome structures resolve the early diversification of teleost fishes.</title>
        <authorList>
            <person name="Parey E."/>
            <person name="Louis A."/>
            <person name="Montfort J."/>
            <person name="Bouchez O."/>
            <person name="Roques C."/>
            <person name="Iampietro C."/>
            <person name="Lluch J."/>
            <person name="Castinel A."/>
            <person name="Donnadieu C."/>
            <person name="Desvignes T."/>
            <person name="Floi Bucao C."/>
            <person name="Jouanno E."/>
            <person name="Wen M."/>
            <person name="Mejri S."/>
            <person name="Dirks R."/>
            <person name="Jansen H."/>
            <person name="Henkel C."/>
            <person name="Chen W.J."/>
            <person name="Zahm M."/>
            <person name="Cabau C."/>
            <person name="Klopp C."/>
            <person name="Thompson A.W."/>
            <person name="Robinson-Rechavi M."/>
            <person name="Braasch I."/>
            <person name="Lecointre G."/>
            <person name="Bobe J."/>
            <person name="Postlethwait J.H."/>
            <person name="Berthelot C."/>
            <person name="Roest Crollius H."/>
            <person name="Guiguen Y."/>
        </authorList>
    </citation>
    <scope>NUCLEOTIDE SEQUENCE</scope>
    <source>
        <strain evidence="1">NC1722</strain>
    </source>
</reference>
<dbReference type="Proteomes" id="UP001221898">
    <property type="component" value="Unassembled WGS sequence"/>
</dbReference>
<comment type="caution">
    <text evidence="1">The sequence shown here is derived from an EMBL/GenBank/DDBJ whole genome shotgun (WGS) entry which is preliminary data.</text>
</comment>
<accession>A0AAD7SIR9</accession>
<protein>
    <submittedName>
        <fullName evidence="1">Uncharacterized protein</fullName>
    </submittedName>
</protein>
<organism evidence="1 2">
    <name type="scientific">Aldrovandia affinis</name>
    <dbReference type="NCBI Taxonomy" id="143900"/>
    <lineage>
        <taxon>Eukaryota</taxon>
        <taxon>Metazoa</taxon>
        <taxon>Chordata</taxon>
        <taxon>Craniata</taxon>
        <taxon>Vertebrata</taxon>
        <taxon>Euteleostomi</taxon>
        <taxon>Actinopterygii</taxon>
        <taxon>Neopterygii</taxon>
        <taxon>Teleostei</taxon>
        <taxon>Notacanthiformes</taxon>
        <taxon>Halosauridae</taxon>
        <taxon>Aldrovandia</taxon>
    </lineage>
</organism>
<sequence>MVGSKDALFLLQSQSRFPKAFQNGTQPRVVLFNGFASDQCVIHIRLNSRNPSEKGIHETFKYRYRCRHPELQAAGPKKSTMSIYGKQLCSLVIQHKLLISLFEIKLSKNHSAC</sequence>
<keyword evidence="2" id="KW-1185">Reference proteome</keyword>
<name>A0AAD7SIR9_9TELE</name>
<dbReference type="AlphaFoldDB" id="A0AAD7SIR9"/>
<evidence type="ECO:0000313" key="1">
    <source>
        <dbReference type="EMBL" id="KAJ8403253.1"/>
    </source>
</evidence>
<dbReference type="EMBL" id="JAINUG010000059">
    <property type="protein sequence ID" value="KAJ8403253.1"/>
    <property type="molecule type" value="Genomic_DNA"/>
</dbReference>
<evidence type="ECO:0000313" key="2">
    <source>
        <dbReference type="Proteomes" id="UP001221898"/>
    </source>
</evidence>